<dbReference type="Gene3D" id="3.40.50.1110">
    <property type="entry name" value="SGNH hydrolase"/>
    <property type="match status" value="1"/>
</dbReference>
<accession>A0A9D1WSF9</accession>
<dbReference type="InterPro" id="IPR036514">
    <property type="entry name" value="SGNH_hydro_sf"/>
</dbReference>
<feature type="region of interest" description="Disordered" evidence="1">
    <location>
        <begin position="44"/>
        <end position="110"/>
    </location>
</feature>
<evidence type="ECO:0000313" key="4">
    <source>
        <dbReference type="EMBL" id="HIX66246.1"/>
    </source>
</evidence>
<reference evidence="4" key="1">
    <citation type="journal article" date="2021" name="PeerJ">
        <title>Extensive microbial diversity within the chicken gut microbiome revealed by metagenomics and culture.</title>
        <authorList>
            <person name="Gilroy R."/>
            <person name="Ravi A."/>
            <person name="Getino M."/>
            <person name="Pursley I."/>
            <person name="Horton D.L."/>
            <person name="Alikhan N.F."/>
            <person name="Baker D."/>
            <person name="Gharbi K."/>
            <person name="Hall N."/>
            <person name="Watson M."/>
            <person name="Adriaenssens E.M."/>
            <person name="Foster-Nyarko E."/>
            <person name="Jarju S."/>
            <person name="Secka A."/>
            <person name="Antonio M."/>
            <person name="Oren A."/>
            <person name="Chaudhuri R.R."/>
            <person name="La Ragione R."/>
            <person name="Hildebrand F."/>
            <person name="Pallen M.J."/>
        </authorList>
    </citation>
    <scope>NUCLEOTIDE SEQUENCE</scope>
    <source>
        <strain evidence="4">CHK188-5543</strain>
    </source>
</reference>
<comment type="caution">
    <text evidence="4">The sequence shown here is derived from an EMBL/GenBank/DDBJ whole genome shotgun (WGS) entry which is preliminary data.</text>
</comment>
<reference evidence="4" key="2">
    <citation type="submission" date="2021-04" db="EMBL/GenBank/DDBJ databases">
        <authorList>
            <person name="Gilroy R."/>
        </authorList>
    </citation>
    <scope>NUCLEOTIDE SEQUENCE</scope>
    <source>
        <strain evidence="4">CHK188-5543</strain>
    </source>
</reference>
<evidence type="ECO:0000313" key="5">
    <source>
        <dbReference type="Proteomes" id="UP000886800"/>
    </source>
</evidence>
<dbReference type="Pfam" id="PF13472">
    <property type="entry name" value="Lipase_GDSL_2"/>
    <property type="match status" value="1"/>
</dbReference>
<keyword evidence="2" id="KW-0812">Transmembrane</keyword>
<dbReference type="EMBL" id="DXES01000177">
    <property type="protein sequence ID" value="HIX66246.1"/>
    <property type="molecule type" value="Genomic_DNA"/>
</dbReference>
<dbReference type="Proteomes" id="UP000886800">
    <property type="component" value="Unassembled WGS sequence"/>
</dbReference>
<sequence>MNYQKPYRVHQPPKNNNLWQVLAIVAIALVLSLAIALAWQKVSGDSGDPVPASAPSQPASSRAEEPASQASSEQASSAEASSQASSAPESAQESSAPQNDAAYGEPLPETERVRSDYFDDAVFVGDSITSGISLYQIMDNADVLADTGVNFDTIYTKESVRQEDGTRIPIMDALAQKQYAKVYVMLGGNEVGGDSEEFFLARYGSVLDDIKAMQPNAIIYVQSMLPVTRNNNYGLDNAKIDQFNQALMGLCAEKEVYYLNVAECMKDENGMLPDEASPADGMHFGPDYYSKWFEYLKRHTVA</sequence>
<keyword evidence="2" id="KW-1133">Transmembrane helix</keyword>
<keyword evidence="2" id="KW-0472">Membrane</keyword>
<dbReference type="SUPFAM" id="SSF52266">
    <property type="entry name" value="SGNH hydrolase"/>
    <property type="match status" value="1"/>
</dbReference>
<organism evidence="4 5">
    <name type="scientific">Candidatus Anaerotruncus excrementipullorum</name>
    <dbReference type="NCBI Taxonomy" id="2838465"/>
    <lineage>
        <taxon>Bacteria</taxon>
        <taxon>Bacillati</taxon>
        <taxon>Bacillota</taxon>
        <taxon>Clostridia</taxon>
        <taxon>Eubacteriales</taxon>
        <taxon>Oscillospiraceae</taxon>
        <taxon>Anaerotruncus</taxon>
    </lineage>
</organism>
<evidence type="ECO:0000259" key="3">
    <source>
        <dbReference type="Pfam" id="PF13472"/>
    </source>
</evidence>
<evidence type="ECO:0000256" key="2">
    <source>
        <dbReference type="SAM" id="Phobius"/>
    </source>
</evidence>
<name>A0A9D1WSF9_9FIRM</name>
<proteinExistence type="predicted"/>
<feature type="compositionally biased region" description="Low complexity" evidence="1">
    <location>
        <begin position="51"/>
        <end position="98"/>
    </location>
</feature>
<dbReference type="InterPro" id="IPR013830">
    <property type="entry name" value="SGNH_hydro"/>
</dbReference>
<protein>
    <recommendedName>
        <fullName evidence="3">SGNH hydrolase-type esterase domain-containing protein</fullName>
    </recommendedName>
</protein>
<dbReference type="AlphaFoldDB" id="A0A9D1WSF9"/>
<gene>
    <name evidence="4" type="ORF">H9736_08370</name>
</gene>
<feature type="transmembrane region" description="Helical" evidence="2">
    <location>
        <begin position="21"/>
        <end position="39"/>
    </location>
</feature>
<evidence type="ECO:0000256" key="1">
    <source>
        <dbReference type="SAM" id="MobiDB-lite"/>
    </source>
</evidence>
<feature type="domain" description="SGNH hydrolase-type esterase" evidence="3">
    <location>
        <begin position="123"/>
        <end position="287"/>
    </location>
</feature>